<feature type="transmembrane region" description="Helical" evidence="5">
    <location>
        <begin position="113"/>
        <end position="134"/>
    </location>
</feature>
<sequence>MSPRTPSSDKDFDDGSYTAPVVEKQSPQTEVSISKWSSVLSVLVAGVALFSDGYNIQIIGYMNSVLTKLYPDVMTTEMKASQVCQRLSNSILIGDVVGMIFFGLCIDRWGRRLGIFATTFFLVLGIVLATAAHGTTPTGLLWMMVVGRGVAGVGAGGELQGNPFFVICLQETSVQKRRGVLVATSTNSAIVSGFVASSIVSVIVLLAYGDKASDGVWRVCFGIGIFLPLTIFFFRLRLIDSTQYRKHAIKRRFPLKLTVRRYWKPLLGCCGAWFLYDFIVYPFNLLAPTIVSGFSSSSSLVETTGWSALVNAFALPGAFFGGFLIDWIGRRRTYALGFAIVSVFGFVIGATMLPLRQNFPAFVVLFGLFQSFLSVGPGNCNFLVSSESFPTPVRGHFLGFAAAVGKAGAAIGTQVFPLIVDRYEDEVKGQQAIFLIGAAISVVGTLVVYFLIPDRDCQLESEDKLFKEYLEQHGWDTSEMGSH</sequence>
<evidence type="ECO:0000256" key="1">
    <source>
        <dbReference type="ARBA" id="ARBA00004141"/>
    </source>
</evidence>
<feature type="transmembrane region" description="Helical" evidence="5">
    <location>
        <begin position="180"/>
        <end position="209"/>
    </location>
</feature>
<feature type="transmembrane region" description="Helical" evidence="5">
    <location>
        <begin position="361"/>
        <end position="384"/>
    </location>
</feature>
<dbReference type="PANTHER" id="PTHR23508:SF10">
    <property type="entry name" value="CARBOXYLIC ACID TRANSPORTER PROTEIN HOMOLOG"/>
    <property type="match status" value="1"/>
</dbReference>
<gene>
    <name evidence="7" type="ORF">VKT23_001949</name>
</gene>
<keyword evidence="2 5" id="KW-0812">Transmembrane</keyword>
<dbReference type="Pfam" id="PF00083">
    <property type="entry name" value="Sugar_tr"/>
    <property type="match status" value="2"/>
</dbReference>
<keyword evidence="8" id="KW-1185">Reference proteome</keyword>
<dbReference type="PROSITE" id="PS50850">
    <property type="entry name" value="MFS"/>
    <property type="match status" value="1"/>
</dbReference>
<keyword evidence="4 5" id="KW-0472">Membrane</keyword>
<comment type="caution">
    <text evidence="7">The sequence shown here is derived from an EMBL/GenBank/DDBJ whole genome shotgun (WGS) entry which is preliminary data.</text>
</comment>
<dbReference type="InterPro" id="IPR036259">
    <property type="entry name" value="MFS_trans_sf"/>
</dbReference>
<proteinExistence type="predicted"/>
<dbReference type="PROSITE" id="PS00216">
    <property type="entry name" value="SUGAR_TRANSPORT_1"/>
    <property type="match status" value="1"/>
</dbReference>
<feature type="transmembrane region" description="Helical" evidence="5">
    <location>
        <begin position="140"/>
        <end position="159"/>
    </location>
</feature>
<reference evidence="7 8" key="1">
    <citation type="submission" date="2024-01" db="EMBL/GenBank/DDBJ databases">
        <title>A draft genome for the cacao thread blight pathogen Marasmiellus scandens.</title>
        <authorList>
            <person name="Baruah I.K."/>
            <person name="Leung J."/>
            <person name="Bukari Y."/>
            <person name="Amoako-Attah I."/>
            <person name="Meinhardt L.W."/>
            <person name="Bailey B.A."/>
            <person name="Cohen S.P."/>
        </authorList>
    </citation>
    <scope>NUCLEOTIDE SEQUENCE [LARGE SCALE GENOMIC DNA]</scope>
    <source>
        <strain evidence="7 8">GH-19</strain>
    </source>
</reference>
<protein>
    <recommendedName>
        <fullName evidence="6">Major facilitator superfamily (MFS) profile domain-containing protein</fullName>
    </recommendedName>
</protein>
<feature type="transmembrane region" description="Helical" evidence="5">
    <location>
        <begin position="87"/>
        <end position="106"/>
    </location>
</feature>
<feature type="domain" description="Major facilitator superfamily (MFS) profile" evidence="6">
    <location>
        <begin position="41"/>
        <end position="456"/>
    </location>
</feature>
<keyword evidence="3 5" id="KW-1133">Transmembrane helix</keyword>
<evidence type="ECO:0000256" key="2">
    <source>
        <dbReference type="ARBA" id="ARBA00022692"/>
    </source>
</evidence>
<feature type="transmembrane region" description="Helical" evidence="5">
    <location>
        <begin position="396"/>
        <end position="420"/>
    </location>
</feature>
<evidence type="ECO:0000256" key="4">
    <source>
        <dbReference type="ARBA" id="ARBA00023136"/>
    </source>
</evidence>
<dbReference type="PANTHER" id="PTHR23508">
    <property type="entry name" value="CARBOXYLIC ACID TRANSPORTER PROTEIN HOMOLOG"/>
    <property type="match status" value="1"/>
</dbReference>
<accession>A0ABR1K383</accession>
<feature type="transmembrane region" description="Helical" evidence="5">
    <location>
        <begin position="432"/>
        <end position="452"/>
    </location>
</feature>
<evidence type="ECO:0000256" key="5">
    <source>
        <dbReference type="SAM" id="Phobius"/>
    </source>
</evidence>
<comment type="subcellular location">
    <subcellularLocation>
        <location evidence="1">Membrane</location>
        <topology evidence="1">Multi-pass membrane protein</topology>
    </subcellularLocation>
</comment>
<dbReference type="InterPro" id="IPR005829">
    <property type="entry name" value="Sugar_transporter_CS"/>
</dbReference>
<evidence type="ECO:0000313" key="8">
    <source>
        <dbReference type="Proteomes" id="UP001498398"/>
    </source>
</evidence>
<dbReference type="SUPFAM" id="SSF103473">
    <property type="entry name" value="MFS general substrate transporter"/>
    <property type="match status" value="1"/>
</dbReference>
<evidence type="ECO:0000256" key="3">
    <source>
        <dbReference type="ARBA" id="ARBA00022989"/>
    </source>
</evidence>
<name>A0ABR1K383_9AGAR</name>
<feature type="transmembrane region" description="Helical" evidence="5">
    <location>
        <begin position="266"/>
        <end position="286"/>
    </location>
</feature>
<evidence type="ECO:0000313" key="7">
    <source>
        <dbReference type="EMBL" id="KAK7470524.1"/>
    </source>
</evidence>
<dbReference type="InterPro" id="IPR020846">
    <property type="entry name" value="MFS_dom"/>
</dbReference>
<dbReference type="Proteomes" id="UP001498398">
    <property type="component" value="Unassembled WGS sequence"/>
</dbReference>
<feature type="transmembrane region" description="Helical" evidence="5">
    <location>
        <begin position="306"/>
        <end position="327"/>
    </location>
</feature>
<organism evidence="7 8">
    <name type="scientific">Marasmiellus scandens</name>
    <dbReference type="NCBI Taxonomy" id="2682957"/>
    <lineage>
        <taxon>Eukaryota</taxon>
        <taxon>Fungi</taxon>
        <taxon>Dikarya</taxon>
        <taxon>Basidiomycota</taxon>
        <taxon>Agaricomycotina</taxon>
        <taxon>Agaricomycetes</taxon>
        <taxon>Agaricomycetidae</taxon>
        <taxon>Agaricales</taxon>
        <taxon>Marasmiineae</taxon>
        <taxon>Omphalotaceae</taxon>
        <taxon>Marasmiellus</taxon>
    </lineage>
</organism>
<feature type="transmembrane region" description="Helical" evidence="5">
    <location>
        <begin position="334"/>
        <end position="355"/>
    </location>
</feature>
<feature type="transmembrane region" description="Helical" evidence="5">
    <location>
        <begin position="215"/>
        <end position="236"/>
    </location>
</feature>
<dbReference type="InterPro" id="IPR005828">
    <property type="entry name" value="MFS_sugar_transport-like"/>
</dbReference>
<dbReference type="Gene3D" id="1.20.1250.20">
    <property type="entry name" value="MFS general substrate transporter like domains"/>
    <property type="match status" value="1"/>
</dbReference>
<dbReference type="EMBL" id="JBANRG010000002">
    <property type="protein sequence ID" value="KAK7470524.1"/>
    <property type="molecule type" value="Genomic_DNA"/>
</dbReference>
<evidence type="ECO:0000259" key="6">
    <source>
        <dbReference type="PROSITE" id="PS50850"/>
    </source>
</evidence>